<dbReference type="PANTHER" id="PTHR30146:SF149">
    <property type="entry name" value="HTH-TYPE TRANSCRIPTIONAL REGULATOR EBGR"/>
    <property type="match status" value="1"/>
</dbReference>
<evidence type="ECO:0000313" key="6">
    <source>
        <dbReference type="Proteomes" id="UP000032552"/>
    </source>
</evidence>
<dbReference type="SMART" id="SM00354">
    <property type="entry name" value="HTH_LACI"/>
    <property type="match status" value="1"/>
</dbReference>
<dbReference type="InterPro" id="IPR046335">
    <property type="entry name" value="LacI/GalR-like_sensor"/>
</dbReference>
<dbReference type="RefSeq" id="WP_003583674.1">
    <property type="nucleotide sequence ID" value="NZ_BAYM01000387.1"/>
</dbReference>
<dbReference type="InterPro" id="IPR010982">
    <property type="entry name" value="Lambda_DNA-bd_dom_sf"/>
</dbReference>
<evidence type="ECO:0000256" key="1">
    <source>
        <dbReference type="ARBA" id="ARBA00023015"/>
    </source>
</evidence>
<dbReference type="GO" id="GO:0000976">
    <property type="term" value="F:transcription cis-regulatory region binding"/>
    <property type="evidence" value="ECO:0007669"/>
    <property type="project" value="TreeGrafter"/>
</dbReference>
<evidence type="ECO:0000259" key="4">
    <source>
        <dbReference type="PROSITE" id="PS50932"/>
    </source>
</evidence>
<name>A0A0C9QHH2_LACPA</name>
<comment type="caution">
    <text evidence="5">The sequence shown here is derived from an EMBL/GenBank/DDBJ whole genome shotgun (WGS) entry which is preliminary data.</text>
</comment>
<proteinExistence type="predicted"/>
<evidence type="ECO:0000256" key="2">
    <source>
        <dbReference type="ARBA" id="ARBA00023125"/>
    </source>
</evidence>
<dbReference type="PROSITE" id="PS50932">
    <property type="entry name" value="HTH_LACI_2"/>
    <property type="match status" value="1"/>
</dbReference>
<dbReference type="Gene3D" id="3.40.50.2300">
    <property type="match status" value="2"/>
</dbReference>
<keyword evidence="2" id="KW-0238">DNA-binding</keyword>
<accession>A0A0C9QHH2</accession>
<dbReference type="PROSITE" id="PS00356">
    <property type="entry name" value="HTH_LACI_1"/>
    <property type="match status" value="1"/>
</dbReference>
<gene>
    <name evidence="5" type="ORF">LC0644_2502</name>
</gene>
<dbReference type="Gene3D" id="1.10.260.40">
    <property type="entry name" value="lambda repressor-like DNA-binding domains"/>
    <property type="match status" value="1"/>
</dbReference>
<organism evidence="5 6">
    <name type="scientific">Lacticaseibacillus paracasei NRIC 0644</name>
    <dbReference type="NCBI Taxonomy" id="1435038"/>
    <lineage>
        <taxon>Bacteria</taxon>
        <taxon>Bacillati</taxon>
        <taxon>Bacillota</taxon>
        <taxon>Bacilli</taxon>
        <taxon>Lactobacillales</taxon>
        <taxon>Lactobacillaceae</taxon>
        <taxon>Lacticaseibacillus</taxon>
    </lineage>
</organism>
<dbReference type="AlphaFoldDB" id="A0A0C9QHH2"/>
<dbReference type="SUPFAM" id="SSF53822">
    <property type="entry name" value="Periplasmic binding protein-like I"/>
    <property type="match status" value="1"/>
</dbReference>
<sequence>METEKTMTTITDIAKAAGVSIATVSRILNYDTTLAVTPETRQRVLKTAEKLAYKPRRRKRVSPQTTVALIQWRSEQEELNDLYYLQIQYAIEARAASAGYHLQNLHLEQLAAETTQNVQGVIALGKYDAGEVATIKALAQPVVFVDQNMLAFDCDSVTSDYAGPIEQIIHHFQSVGINDIGFLGGVETSRSGREQFQDVRTAAFDRVMYAENLMQPAFRFIGAFTPDSGYELMKQAITKLGDTLPHGFIVANDTMAVGALRALNEAKIEVPQRVSVISFNDVAVAKFTTPPLSTVHAATDQMGQTAVELLQARIKDPKRVPRQVNFKSELIMRASSL</sequence>
<dbReference type="EMBL" id="BAYM01000387">
    <property type="protein sequence ID" value="GAN37913.1"/>
    <property type="molecule type" value="Genomic_DNA"/>
</dbReference>
<protein>
    <submittedName>
        <fullName evidence="5">HTH family transcriptional regulator galR</fullName>
    </submittedName>
</protein>
<dbReference type="InterPro" id="IPR028082">
    <property type="entry name" value="Peripla_BP_I"/>
</dbReference>
<dbReference type="CDD" id="cd01544">
    <property type="entry name" value="PBP1_GalR"/>
    <property type="match status" value="1"/>
</dbReference>
<dbReference type="PANTHER" id="PTHR30146">
    <property type="entry name" value="LACI-RELATED TRANSCRIPTIONAL REPRESSOR"/>
    <property type="match status" value="1"/>
</dbReference>
<evidence type="ECO:0000313" key="5">
    <source>
        <dbReference type="EMBL" id="GAN37913.1"/>
    </source>
</evidence>
<dbReference type="CDD" id="cd01392">
    <property type="entry name" value="HTH_LacI"/>
    <property type="match status" value="1"/>
</dbReference>
<dbReference type="Pfam" id="PF13377">
    <property type="entry name" value="Peripla_BP_3"/>
    <property type="match status" value="1"/>
</dbReference>
<reference evidence="6" key="1">
    <citation type="submission" date="2014-05" db="EMBL/GenBank/DDBJ databases">
        <title>Whole genome sequencing of Lactobacillus casei NRIC0644.</title>
        <authorList>
            <person name="Atarashi H."/>
            <person name="Yoshida Y."/>
            <person name="Fujimura S."/>
            <person name="Tanaka N."/>
            <person name="Shiwa Y."/>
            <person name="Yoshikawa H."/>
            <person name="Okada S."/>
            <person name="Nakagawa J."/>
        </authorList>
    </citation>
    <scope>NUCLEOTIDE SEQUENCE [LARGE SCALE GENOMIC DNA]</scope>
    <source>
        <strain evidence="6">NRIC0644</strain>
    </source>
</reference>
<feature type="domain" description="HTH lacI-type" evidence="4">
    <location>
        <begin position="8"/>
        <end position="64"/>
    </location>
</feature>
<keyword evidence="1" id="KW-0805">Transcription regulation</keyword>
<dbReference type="Proteomes" id="UP000032552">
    <property type="component" value="Unassembled WGS sequence"/>
</dbReference>
<dbReference type="InterPro" id="IPR000843">
    <property type="entry name" value="HTH_LacI"/>
</dbReference>
<keyword evidence="3" id="KW-0804">Transcription</keyword>
<dbReference type="PRINTS" id="PR00036">
    <property type="entry name" value="HTHLACI"/>
</dbReference>
<evidence type="ECO:0000256" key="3">
    <source>
        <dbReference type="ARBA" id="ARBA00023163"/>
    </source>
</evidence>
<dbReference type="SUPFAM" id="SSF47413">
    <property type="entry name" value="lambda repressor-like DNA-binding domains"/>
    <property type="match status" value="1"/>
</dbReference>
<dbReference type="GO" id="GO:0003700">
    <property type="term" value="F:DNA-binding transcription factor activity"/>
    <property type="evidence" value="ECO:0007669"/>
    <property type="project" value="TreeGrafter"/>
</dbReference>
<dbReference type="Pfam" id="PF00356">
    <property type="entry name" value="LacI"/>
    <property type="match status" value="1"/>
</dbReference>